<keyword evidence="5 7" id="KW-0067">ATP-binding</keyword>
<dbReference type="GO" id="GO:0004674">
    <property type="term" value="F:protein serine/threonine kinase activity"/>
    <property type="evidence" value="ECO:0007669"/>
    <property type="project" value="UniProtKB-KW"/>
</dbReference>
<dbReference type="InterPro" id="IPR011009">
    <property type="entry name" value="Kinase-like_dom_sf"/>
</dbReference>
<dbReference type="SUPFAM" id="SSF48403">
    <property type="entry name" value="Ankyrin repeat"/>
    <property type="match status" value="1"/>
</dbReference>
<dbReference type="PROSITE" id="PS50011">
    <property type="entry name" value="PROTEIN_KINASE_DOM"/>
    <property type="match status" value="1"/>
</dbReference>
<dbReference type="EMBL" id="MPUH01000306">
    <property type="protein sequence ID" value="OMJ83385.1"/>
    <property type="molecule type" value="Genomic_DNA"/>
</dbReference>
<feature type="repeat" description="ANK" evidence="6">
    <location>
        <begin position="179"/>
        <end position="211"/>
    </location>
</feature>
<keyword evidence="2" id="KW-0808">Transferase</keyword>
<dbReference type="InterPro" id="IPR002110">
    <property type="entry name" value="Ankyrin_rpt"/>
</dbReference>
<feature type="repeat" description="ANK" evidence="6">
    <location>
        <begin position="146"/>
        <end position="178"/>
    </location>
</feature>
<evidence type="ECO:0000256" key="5">
    <source>
        <dbReference type="ARBA" id="ARBA00022840"/>
    </source>
</evidence>
<dbReference type="InterPro" id="IPR000719">
    <property type="entry name" value="Prot_kinase_dom"/>
</dbReference>
<dbReference type="SMART" id="SM00220">
    <property type="entry name" value="S_TKc"/>
    <property type="match status" value="1"/>
</dbReference>
<dbReference type="Gene3D" id="1.10.510.10">
    <property type="entry name" value="Transferase(Phosphotransferase) domain 1"/>
    <property type="match status" value="1"/>
</dbReference>
<evidence type="ECO:0000256" key="6">
    <source>
        <dbReference type="PROSITE-ProRule" id="PRU00023"/>
    </source>
</evidence>
<dbReference type="InterPro" id="IPR017441">
    <property type="entry name" value="Protein_kinase_ATP_BS"/>
</dbReference>
<dbReference type="SUPFAM" id="SSF56112">
    <property type="entry name" value="Protein kinase-like (PK-like)"/>
    <property type="match status" value="1"/>
</dbReference>
<comment type="caution">
    <text evidence="9">The sequence shown here is derived from an EMBL/GenBank/DDBJ whole genome shotgun (WGS) entry which is preliminary data.</text>
</comment>
<reference evidence="9 10" key="1">
    <citation type="submission" date="2016-11" db="EMBL/GenBank/DDBJ databases">
        <title>The macronuclear genome of Stentor coeruleus: a giant cell with tiny introns.</title>
        <authorList>
            <person name="Slabodnick M."/>
            <person name="Ruby J.G."/>
            <person name="Reiff S.B."/>
            <person name="Swart E.C."/>
            <person name="Gosai S."/>
            <person name="Prabakaran S."/>
            <person name="Witkowska E."/>
            <person name="Larue G.E."/>
            <person name="Fisher S."/>
            <person name="Freeman R.M."/>
            <person name="Gunawardena J."/>
            <person name="Chu W."/>
            <person name="Stover N.A."/>
            <person name="Gregory B.D."/>
            <person name="Nowacki M."/>
            <person name="Derisi J."/>
            <person name="Roy S.W."/>
            <person name="Marshall W.F."/>
            <person name="Sood P."/>
        </authorList>
    </citation>
    <scope>NUCLEOTIDE SEQUENCE [LARGE SCALE GENOMIC DNA]</scope>
    <source>
        <strain evidence="9">WM001</strain>
    </source>
</reference>
<keyword evidence="6" id="KW-0040">ANK repeat</keyword>
<dbReference type="Pfam" id="PF00069">
    <property type="entry name" value="Pkinase"/>
    <property type="match status" value="1"/>
</dbReference>
<evidence type="ECO:0000256" key="4">
    <source>
        <dbReference type="ARBA" id="ARBA00022777"/>
    </source>
</evidence>
<accession>A0A1R2C374</accession>
<evidence type="ECO:0000256" key="7">
    <source>
        <dbReference type="PROSITE-ProRule" id="PRU10141"/>
    </source>
</evidence>
<sequence>MDQRLKTQSSSFSCLPVQNPVKRVFVIKNLDTGEEVDVRDENKDSYASRLAKVLNLEYKQQELEEFYKEKRKMNVKLWEAIEHNDINLCKELLDREIYNDLIAQTNARGLDEWTALHIAASEGFKDACEVLIFQGEGTDIDSRTSMKRTPLHLACLHGHLPVVKVLIREGADINAIDIENNTSLHYASVNGHLSIVKWLLCRKPDIRIKNYLGKTAADVAVGFEIFTAFNEHCAKFSIPLPRTEYTRTPFYSSYMHNSRQDQIHKMLEKAAHPTAEKDLKTFKERPIVHVSRPSTNARAKSLTASLKKEVEIPAIKISPYDFKGLLQLGKGSFGEVYLVEKISTGEQYALKVLRKDKVLGNNLVKYAFAERNILSGINHPYIVRLNFAFQTPEKLAFVMEYCPGGDLGTHLAREKHFTEEKARFYAAEILLALEELHKHGIIFRDLKPENVVLDPDGHAKLTDFGLSKEGMEEGQKTRSFCGSVAYLAPEMLRRAGHDRTVDWYLLGVVLYEMIVGTPPYYSNNREQLFSNIQRGKLVLPKTMSENTKNLIKLLLHRDPNKRLGASNRDSEEIKEHSYFSTVNWDEFMKKMVAPPAYRPVRRVPKGVALEKIFGKLEEEKINQKVDGWSFITPSGK</sequence>
<dbReference type="OrthoDB" id="308845at2759"/>
<dbReference type="GO" id="GO:0005524">
    <property type="term" value="F:ATP binding"/>
    <property type="evidence" value="ECO:0007669"/>
    <property type="project" value="UniProtKB-UniRule"/>
</dbReference>
<dbReference type="InterPro" id="IPR036770">
    <property type="entry name" value="Ankyrin_rpt-contain_sf"/>
</dbReference>
<dbReference type="PROSITE" id="PS50088">
    <property type="entry name" value="ANK_REPEAT"/>
    <property type="match status" value="2"/>
</dbReference>
<dbReference type="Pfam" id="PF13637">
    <property type="entry name" value="Ank_4"/>
    <property type="match status" value="1"/>
</dbReference>
<gene>
    <name evidence="9" type="ORF">SteCoe_15720</name>
</gene>
<evidence type="ECO:0000256" key="1">
    <source>
        <dbReference type="ARBA" id="ARBA00022527"/>
    </source>
</evidence>
<dbReference type="FunFam" id="3.30.200.20:FF:000042">
    <property type="entry name" value="Aurora kinase A"/>
    <property type="match status" value="1"/>
</dbReference>
<keyword evidence="4" id="KW-0418">Kinase</keyword>
<protein>
    <recommendedName>
        <fullName evidence="8">Protein kinase domain-containing protein</fullName>
    </recommendedName>
</protein>
<dbReference type="AlphaFoldDB" id="A0A1R2C374"/>
<organism evidence="9 10">
    <name type="scientific">Stentor coeruleus</name>
    <dbReference type="NCBI Taxonomy" id="5963"/>
    <lineage>
        <taxon>Eukaryota</taxon>
        <taxon>Sar</taxon>
        <taxon>Alveolata</taxon>
        <taxon>Ciliophora</taxon>
        <taxon>Postciliodesmatophora</taxon>
        <taxon>Heterotrichea</taxon>
        <taxon>Heterotrichida</taxon>
        <taxon>Stentoridae</taxon>
        <taxon>Stentor</taxon>
    </lineage>
</organism>
<dbReference type="Proteomes" id="UP000187209">
    <property type="component" value="Unassembled WGS sequence"/>
</dbReference>
<keyword evidence="1" id="KW-0723">Serine/threonine-protein kinase</keyword>
<keyword evidence="3 7" id="KW-0547">Nucleotide-binding</keyword>
<feature type="binding site" evidence="7">
    <location>
        <position position="351"/>
    </location>
    <ligand>
        <name>ATP</name>
        <dbReference type="ChEBI" id="CHEBI:30616"/>
    </ligand>
</feature>
<dbReference type="Gene3D" id="1.25.40.20">
    <property type="entry name" value="Ankyrin repeat-containing domain"/>
    <property type="match status" value="1"/>
</dbReference>
<dbReference type="CDD" id="cd05123">
    <property type="entry name" value="STKc_AGC"/>
    <property type="match status" value="1"/>
</dbReference>
<proteinExistence type="predicted"/>
<dbReference type="Gene3D" id="3.30.200.20">
    <property type="entry name" value="Phosphorylase Kinase, domain 1"/>
    <property type="match status" value="1"/>
</dbReference>
<dbReference type="SMART" id="SM00248">
    <property type="entry name" value="ANK"/>
    <property type="match status" value="3"/>
</dbReference>
<dbReference type="PROSITE" id="PS00107">
    <property type="entry name" value="PROTEIN_KINASE_ATP"/>
    <property type="match status" value="1"/>
</dbReference>
<evidence type="ECO:0000313" key="10">
    <source>
        <dbReference type="Proteomes" id="UP000187209"/>
    </source>
</evidence>
<evidence type="ECO:0000256" key="3">
    <source>
        <dbReference type="ARBA" id="ARBA00022741"/>
    </source>
</evidence>
<dbReference type="PRINTS" id="PR01415">
    <property type="entry name" value="ANKYRIN"/>
</dbReference>
<name>A0A1R2C374_9CILI</name>
<evidence type="ECO:0000313" key="9">
    <source>
        <dbReference type="EMBL" id="OMJ83385.1"/>
    </source>
</evidence>
<dbReference type="FunFam" id="1.10.510.10:FF:000210">
    <property type="entry name" value="Non-specific serine/threonine protein kinase"/>
    <property type="match status" value="1"/>
</dbReference>
<evidence type="ECO:0000256" key="2">
    <source>
        <dbReference type="ARBA" id="ARBA00022679"/>
    </source>
</evidence>
<dbReference type="InterPro" id="IPR045270">
    <property type="entry name" value="STKc_AGC"/>
</dbReference>
<feature type="domain" description="Protein kinase" evidence="8">
    <location>
        <begin position="322"/>
        <end position="579"/>
    </location>
</feature>
<dbReference type="PROSITE" id="PS50297">
    <property type="entry name" value="ANK_REP_REGION"/>
    <property type="match status" value="2"/>
</dbReference>
<evidence type="ECO:0000259" key="8">
    <source>
        <dbReference type="PROSITE" id="PS50011"/>
    </source>
</evidence>
<dbReference type="Pfam" id="PF12796">
    <property type="entry name" value="Ank_2"/>
    <property type="match status" value="1"/>
</dbReference>
<keyword evidence="10" id="KW-1185">Reference proteome</keyword>
<dbReference type="PANTHER" id="PTHR24351">
    <property type="entry name" value="RIBOSOMAL PROTEIN S6 KINASE"/>
    <property type="match status" value="1"/>
</dbReference>